<name>A0AAQ3LDS1_9BACT</name>
<keyword evidence="3" id="KW-1185">Reference proteome</keyword>
<keyword evidence="1" id="KW-1133">Transmembrane helix</keyword>
<feature type="transmembrane region" description="Helical" evidence="1">
    <location>
        <begin position="35"/>
        <end position="52"/>
    </location>
</feature>
<dbReference type="AlphaFoldDB" id="A0AAQ3LDS1"/>
<accession>A0AAQ3LDS1</accession>
<sequence>MKQVLPTIPETSFASKCYWLGKHTWNGLKRFVREHIVLFTSLVIIAIVLLFISRPYLQHLAITIRLYSAPLFFGALGVILANWLWLKLNRLVGLLIGVISIVFTVTFFSPFEGPRQYLALWWQYTFDDHVTIDTLPLTEHERIHPRSAVHTLAQEGITEVQEVSDPSFVRDGDSYNWTMAIEPAFLVPRLTGTVNEVMSVPADRPALNFSGENRDSVVFSTGEGMIGPRNSQFATIKRFGLWRYFNYEPANVRYIRDDAGAWAQVISLIRWKGWFLPRPTFGGVMIIRQNENAADGLKTFLTGAGEWISPKEIADVPYLRGQNLIPKQVSTFVAESFRFTRGFFAPMPGYHLGDIRVPNLPGDQNDQPFTCFFDFGDHAKLYHYFALEPFQADKQGLNTSLFVPADGVGPTLAYRHYDREEALTGVSAVVAKVMESRKNYDWSQNSAAEQRPVIRDINGKRRFFWLTTVVTHKEGDGTSGSQFIAGAEPDITLTDANYNTVVWVNARKPDGWTDELKEELSTVWDGESSQP</sequence>
<organism evidence="2 3">
    <name type="scientific">Rubellicoccus peritrichatus</name>
    <dbReference type="NCBI Taxonomy" id="3080537"/>
    <lineage>
        <taxon>Bacteria</taxon>
        <taxon>Pseudomonadati</taxon>
        <taxon>Verrucomicrobiota</taxon>
        <taxon>Opitutia</taxon>
        <taxon>Puniceicoccales</taxon>
        <taxon>Cerasicoccaceae</taxon>
        <taxon>Rubellicoccus</taxon>
    </lineage>
</organism>
<evidence type="ECO:0000313" key="3">
    <source>
        <dbReference type="Proteomes" id="UP001304300"/>
    </source>
</evidence>
<proteinExistence type="predicted"/>
<gene>
    <name evidence="2" type="ORF">RZN69_01260</name>
</gene>
<evidence type="ECO:0000256" key="1">
    <source>
        <dbReference type="SAM" id="Phobius"/>
    </source>
</evidence>
<feature type="transmembrane region" description="Helical" evidence="1">
    <location>
        <begin position="91"/>
        <end position="111"/>
    </location>
</feature>
<dbReference type="EMBL" id="CP136920">
    <property type="protein sequence ID" value="WOO41698.1"/>
    <property type="molecule type" value="Genomic_DNA"/>
</dbReference>
<feature type="transmembrane region" description="Helical" evidence="1">
    <location>
        <begin position="64"/>
        <end position="85"/>
    </location>
</feature>
<evidence type="ECO:0000313" key="2">
    <source>
        <dbReference type="EMBL" id="WOO41698.1"/>
    </source>
</evidence>
<dbReference type="RefSeq" id="WP_317834182.1">
    <property type="nucleotide sequence ID" value="NZ_CP136920.1"/>
</dbReference>
<reference evidence="2 3" key="1">
    <citation type="submission" date="2023-10" db="EMBL/GenBank/DDBJ databases">
        <title>Rubellicoccus peritrichatus gen. nov., sp. nov., isolated from an algae of coral reef tank.</title>
        <authorList>
            <person name="Luo J."/>
        </authorList>
    </citation>
    <scope>NUCLEOTIDE SEQUENCE [LARGE SCALE GENOMIC DNA]</scope>
    <source>
        <strain evidence="2 3">CR14</strain>
    </source>
</reference>
<keyword evidence="1" id="KW-0472">Membrane</keyword>
<protein>
    <submittedName>
        <fullName evidence="2">Uncharacterized protein</fullName>
    </submittedName>
</protein>
<dbReference type="KEGG" id="puo:RZN69_01260"/>
<keyword evidence="1" id="KW-0812">Transmembrane</keyword>
<dbReference type="Proteomes" id="UP001304300">
    <property type="component" value="Chromosome"/>
</dbReference>